<dbReference type="HOGENOM" id="CLU_049240_0_0_5"/>
<sequence>MPGCRRATLPRRILLDIRGIVCEEQLPEISPDSQRSLHFQPLLHGSAEMNQAIIVTSINAPNPVMKAIAKDANPAGFDFIVVGDTKTPDGFAIDGCRFLSIDEQLSSGLKYARVAPMASYARKNVGYLSAISRGAQMIAETDDDNFPRPAFFEERRRRQTVPTVAGAGWVNAYRYFSDSNIWPRGLPLDHIQRAVPEWEALPVGDVDSPIQQGLADENPDVDAIYRLALTLPQNFRTDRTVAFGEGAWCPFNSQNTSWWPDAFPLMYLPATCNFRVTDIWRSLIAQRIAWQNGWHILFHGPTVWQDRNEHDLMADFEDEIPGYLNNHRIRLMLEQLPLQGGVANIAHDLHRCYEAMLGLGLVTAAEMTLLEAWIEDIQRVG</sequence>
<accession>Q2IZX0</accession>
<dbReference type="EMBL" id="CP000250">
    <property type="protein sequence ID" value="ABD06240.1"/>
    <property type="molecule type" value="Genomic_DNA"/>
</dbReference>
<reference evidence="1 2" key="1">
    <citation type="submission" date="2006-01" db="EMBL/GenBank/DDBJ databases">
        <title>Complete sequence of Rhodopseudomonas palustris HaA2.</title>
        <authorList>
            <consortium name="US DOE Joint Genome Institute"/>
            <person name="Copeland A."/>
            <person name="Lucas S."/>
            <person name="Lapidus A."/>
            <person name="Barry K."/>
            <person name="Detter J.C."/>
            <person name="Glavina T."/>
            <person name="Hammon N."/>
            <person name="Israni S."/>
            <person name="Pitluck S."/>
            <person name="Chain P."/>
            <person name="Malfatti S."/>
            <person name="Shin M."/>
            <person name="Vergez L."/>
            <person name="Schmutz J."/>
            <person name="Larimer F."/>
            <person name="Land M."/>
            <person name="Hauser L."/>
            <person name="Pelletier D.A."/>
            <person name="Kyrpides N."/>
            <person name="Anderson I."/>
            <person name="Oda Y."/>
            <person name="Harwood C.S."/>
            <person name="Richardson P."/>
        </authorList>
    </citation>
    <scope>NUCLEOTIDE SEQUENCE [LARGE SCALE GENOMIC DNA]</scope>
    <source>
        <strain evidence="1 2">HaA2</strain>
    </source>
</reference>
<evidence type="ECO:0000313" key="1">
    <source>
        <dbReference type="EMBL" id="ABD06240.1"/>
    </source>
</evidence>
<dbReference type="PANTHER" id="PTHR31362">
    <property type="entry name" value="GLYCOSYLTRANSFERASE STELLO1-RELATED"/>
    <property type="match status" value="1"/>
</dbReference>
<gene>
    <name evidence="1" type="ordered locus">RPB_1530</name>
</gene>
<keyword evidence="2" id="KW-1185">Reference proteome</keyword>
<evidence type="ECO:0000313" key="2">
    <source>
        <dbReference type="Proteomes" id="UP000008809"/>
    </source>
</evidence>
<dbReference type="Pfam" id="PF03385">
    <property type="entry name" value="STELLO"/>
    <property type="match status" value="1"/>
</dbReference>
<organism evidence="1 2">
    <name type="scientific">Rhodopseudomonas palustris (strain HaA2)</name>
    <dbReference type="NCBI Taxonomy" id="316058"/>
    <lineage>
        <taxon>Bacteria</taxon>
        <taxon>Pseudomonadati</taxon>
        <taxon>Pseudomonadota</taxon>
        <taxon>Alphaproteobacteria</taxon>
        <taxon>Hyphomicrobiales</taxon>
        <taxon>Nitrobacteraceae</taxon>
        <taxon>Rhodopseudomonas</taxon>
    </lineage>
</organism>
<dbReference type="Proteomes" id="UP000008809">
    <property type="component" value="Chromosome"/>
</dbReference>
<dbReference type="PANTHER" id="PTHR31362:SF0">
    <property type="entry name" value="EXOSTOSIN DOMAIN-CONTAINING PROTEIN-RELATED"/>
    <property type="match status" value="1"/>
</dbReference>
<dbReference type="AlphaFoldDB" id="Q2IZX0"/>
<proteinExistence type="predicted"/>
<name>Q2IZX0_RHOP2</name>
<dbReference type="KEGG" id="rpb:RPB_1530"/>
<dbReference type="STRING" id="316058.RPB_1530"/>
<dbReference type="InterPro" id="IPR005049">
    <property type="entry name" value="STL-like"/>
</dbReference>
<dbReference type="eggNOG" id="ENOG502ZCM9">
    <property type="taxonomic scope" value="Bacteria"/>
</dbReference>
<evidence type="ECO:0008006" key="3">
    <source>
        <dbReference type="Google" id="ProtNLM"/>
    </source>
</evidence>
<protein>
    <recommendedName>
        <fullName evidence="3">DUF288 domain-containing protein</fullName>
    </recommendedName>
</protein>